<reference evidence="1 2" key="1">
    <citation type="submission" date="2020-08" db="EMBL/GenBank/DDBJ databases">
        <authorList>
            <person name="Ramaprasad A."/>
        </authorList>
    </citation>
    <scope>NUCLEOTIDE SEQUENCE [LARGE SCALE GENOMIC DNA]</scope>
</reference>
<gene>
    <name evidence="1" type="ORF">PVLDE_0800560</name>
</gene>
<evidence type="ECO:0000313" key="2">
    <source>
        <dbReference type="Proteomes" id="UP000515308"/>
    </source>
</evidence>
<proteinExistence type="predicted"/>
<dbReference type="Proteomes" id="UP000515308">
    <property type="component" value="Chromosome PVLDE_08"/>
</dbReference>
<accession>A0A6V7S2U8</accession>
<dbReference type="AlphaFoldDB" id="A0A6V7S2U8"/>
<evidence type="ECO:0000313" key="1">
    <source>
        <dbReference type="EMBL" id="CAD2089873.1"/>
    </source>
</evidence>
<protein>
    <submittedName>
        <fullName evidence="1">Uncharacterized protein</fullName>
    </submittedName>
</protein>
<name>A0A6V7S2U8_PLAVN</name>
<dbReference type="VEuPathDB" id="PlasmoDB:PVLDE_0800560"/>
<sequence>MNEKIIKDKLRVSINHLNNRKLTFNLKAFPINKTICEIFNIYTKVFKEKLKTAINELKIRKTNCDICSEAIDQARLSLLYNVDITTTTFLFEKIEVCCSKCYMIRNFSLFSNELYENEDPSAFLNFSTIYEHYYNVNNLNREHKNILINDINIFFSLSVLAKNLRWKYSTSHDTLDEFLDSSMEGSNKLEKIEVDNSKEI</sequence>
<organism evidence="1 2">
    <name type="scientific">Plasmodium vinckei lentum</name>
    <dbReference type="NCBI Taxonomy" id="138297"/>
    <lineage>
        <taxon>Eukaryota</taxon>
        <taxon>Sar</taxon>
        <taxon>Alveolata</taxon>
        <taxon>Apicomplexa</taxon>
        <taxon>Aconoidasida</taxon>
        <taxon>Haemosporida</taxon>
        <taxon>Plasmodiidae</taxon>
        <taxon>Plasmodium</taxon>
        <taxon>Plasmodium (Vinckeia)</taxon>
    </lineage>
</organism>
<dbReference type="EMBL" id="LR865370">
    <property type="protein sequence ID" value="CAD2089873.1"/>
    <property type="molecule type" value="Genomic_DNA"/>
</dbReference>